<dbReference type="EMBL" id="QEKW01000007">
    <property type="protein sequence ID" value="PVZ08905.1"/>
    <property type="molecule type" value="Genomic_DNA"/>
</dbReference>
<protein>
    <submittedName>
        <fullName evidence="3">Uncharacterized protein</fullName>
    </submittedName>
</protein>
<accession>A0A2U1F9N8</accession>
<reference evidence="3 4" key="1">
    <citation type="submission" date="2018-04" db="EMBL/GenBank/DDBJ databases">
        <title>Genomic Encyclopedia of Type Strains, Phase IV (KMG-IV): sequencing the most valuable type-strain genomes for metagenomic binning, comparative biology and taxonomic classification.</title>
        <authorList>
            <person name="Goeker M."/>
        </authorList>
    </citation>
    <scope>NUCLEOTIDE SEQUENCE [LARGE SCALE GENOMIC DNA]</scope>
    <source>
        <strain evidence="3 4">DSM 45771</strain>
    </source>
</reference>
<feature type="region of interest" description="Disordered" evidence="1">
    <location>
        <begin position="21"/>
        <end position="43"/>
    </location>
</feature>
<name>A0A2U1F9N8_9PSEU</name>
<dbReference type="RefSeq" id="WP_116708912.1">
    <property type="nucleotide sequence ID" value="NZ_QEKW01000007.1"/>
</dbReference>
<dbReference type="AlphaFoldDB" id="A0A2U1F9N8"/>
<keyword evidence="4" id="KW-1185">Reference proteome</keyword>
<feature type="chain" id="PRO_5015593650" evidence="2">
    <location>
        <begin position="25"/>
        <end position="231"/>
    </location>
</feature>
<feature type="signal peptide" evidence="2">
    <location>
        <begin position="1"/>
        <end position="24"/>
    </location>
</feature>
<keyword evidence="2" id="KW-0732">Signal</keyword>
<gene>
    <name evidence="3" type="ORF">C8D89_10767</name>
</gene>
<organism evidence="3 4">
    <name type="scientific">Actinomycetospora cinnamomea</name>
    <dbReference type="NCBI Taxonomy" id="663609"/>
    <lineage>
        <taxon>Bacteria</taxon>
        <taxon>Bacillati</taxon>
        <taxon>Actinomycetota</taxon>
        <taxon>Actinomycetes</taxon>
        <taxon>Pseudonocardiales</taxon>
        <taxon>Pseudonocardiaceae</taxon>
        <taxon>Actinomycetospora</taxon>
    </lineage>
</organism>
<dbReference type="OrthoDB" id="3577451at2"/>
<comment type="caution">
    <text evidence="3">The sequence shown here is derived from an EMBL/GenBank/DDBJ whole genome shotgun (WGS) entry which is preliminary data.</text>
</comment>
<sequence length="231" mass="22645">MAVVLAVVLVVALATAWVAGSSSAPGEGTGSTDATRLGPGAGETVAGYLGRARTVPPGPPGPRPALVAFTTGQDPAGAAAALAGVGVREAVFRVPLPRVQTALRRVSVDDTGAVDLATALRLAETQAANRAGELARTGQGRPATVAATESARLAAGCACIVAAVVEIDPAGRPGVPALTARPGVRAVEVAPPGARIGALAVSPLLPEQTDDGRDPPETVGPVPDDGPVPPP</sequence>
<feature type="compositionally biased region" description="Polar residues" evidence="1">
    <location>
        <begin position="21"/>
        <end position="34"/>
    </location>
</feature>
<evidence type="ECO:0000313" key="3">
    <source>
        <dbReference type="EMBL" id="PVZ08905.1"/>
    </source>
</evidence>
<evidence type="ECO:0000256" key="2">
    <source>
        <dbReference type="SAM" id="SignalP"/>
    </source>
</evidence>
<feature type="region of interest" description="Disordered" evidence="1">
    <location>
        <begin position="203"/>
        <end position="231"/>
    </location>
</feature>
<proteinExistence type="predicted"/>
<evidence type="ECO:0000313" key="4">
    <source>
        <dbReference type="Proteomes" id="UP000245639"/>
    </source>
</evidence>
<dbReference type="Proteomes" id="UP000245639">
    <property type="component" value="Unassembled WGS sequence"/>
</dbReference>
<evidence type="ECO:0000256" key="1">
    <source>
        <dbReference type="SAM" id="MobiDB-lite"/>
    </source>
</evidence>